<dbReference type="EMBL" id="FWFJ01000036">
    <property type="protein sequence ID" value="SLN65203.1"/>
    <property type="molecule type" value="Genomic_DNA"/>
</dbReference>
<evidence type="ECO:0000313" key="2">
    <source>
        <dbReference type="EMBL" id="SLN65203.1"/>
    </source>
</evidence>
<feature type="compositionally biased region" description="Low complexity" evidence="1">
    <location>
        <begin position="208"/>
        <end position="220"/>
    </location>
</feature>
<accession>A0A1X6ZYY1</accession>
<evidence type="ECO:0000313" key="3">
    <source>
        <dbReference type="Proteomes" id="UP000194012"/>
    </source>
</evidence>
<feature type="compositionally biased region" description="Acidic residues" evidence="1">
    <location>
        <begin position="70"/>
        <end position="94"/>
    </location>
</feature>
<keyword evidence="3" id="KW-1185">Reference proteome</keyword>
<organism evidence="2 3">
    <name type="scientific">Roseovarius gaetbuli</name>
    <dbReference type="NCBI Taxonomy" id="1356575"/>
    <lineage>
        <taxon>Bacteria</taxon>
        <taxon>Pseudomonadati</taxon>
        <taxon>Pseudomonadota</taxon>
        <taxon>Alphaproteobacteria</taxon>
        <taxon>Rhodobacterales</taxon>
        <taxon>Roseobacteraceae</taxon>
        <taxon>Roseovarius</taxon>
    </lineage>
</organism>
<feature type="region of interest" description="Disordered" evidence="1">
    <location>
        <begin position="1"/>
        <end position="157"/>
    </location>
</feature>
<dbReference type="AlphaFoldDB" id="A0A1X6ZYY1"/>
<proteinExistence type="predicted"/>
<reference evidence="3" key="1">
    <citation type="submission" date="2017-03" db="EMBL/GenBank/DDBJ databases">
        <authorList>
            <person name="Rodrigo-Torres L."/>
            <person name="Arahal R.D."/>
            <person name="Lucena T."/>
        </authorList>
    </citation>
    <scope>NUCLEOTIDE SEQUENCE [LARGE SCALE GENOMIC DNA]</scope>
    <source>
        <strain evidence="3">CECT 8370</strain>
    </source>
</reference>
<evidence type="ECO:0000256" key="1">
    <source>
        <dbReference type="SAM" id="MobiDB-lite"/>
    </source>
</evidence>
<protein>
    <submittedName>
        <fullName evidence="2">Uncharacterized protein</fullName>
    </submittedName>
</protein>
<gene>
    <name evidence="2" type="ORF">ROG8370_03033</name>
</gene>
<dbReference type="Proteomes" id="UP000194012">
    <property type="component" value="Unassembled WGS sequence"/>
</dbReference>
<sequence length="229" mass="23323">MLIPLIANGPLQGPPATPIASHGAAKDHAGQTANQDTKDTFGALFREGDMAKKTPQPAKAQERGTPVDGDNPEDDIEIEGGADQGLDIEIEPDLPPEMIANDTGDQEDAPDRAESDPGKQVAPNPDTVENISSLLAASAPLPQEVGGPESGDGNTLALNVGLKDATEANKAIAKENMVPNQGGPAAPAGEGDLAAPPTGSMAQTPVEAAKAQPLSASAAAIITKKNRRR</sequence>
<name>A0A1X6ZYY1_9RHOB</name>
<feature type="region of interest" description="Disordered" evidence="1">
    <location>
        <begin position="176"/>
        <end position="229"/>
    </location>
</feature>